<comment type="caution">
    <text evidence="10">The sequence shown here is derived from an EMBL/GenBank/DDBJ whole genome shotgun (WGS) entry which is preliminary data.</text>
</comment>
<accession>A0ABU4EXI6</accession>
<reference evidence="10 11" key="1">
    <citation type="submission" date="2023-10" db="EMBL/GenBank/DDBJ databases">
        <title>Development of a sustainable strategy for remediation of hydrocarbon-contaminated territories based on the waste exchange concept.</title>
        <authorList>
            <person name="Krivoruchko A."/>
        </authorList>
    </citation>
    <scope>NUCLEOTIDE SEQUENCE [LARGE SCALE GENOMIC DNA]</scope>
    <source>
        <strain evidence="10 11">IEGM 1236</strain>
    </source>
</reference>
<evidence type="ECO:0000256" key="3">
    <source>
        <dbReference type="ARBA" id="ARBA00022448"/>
    </source>
</evidence>
<evidence type="ECO:0000256" key="2">
    <source>
        <dbReference type="ARBA" id="ARBA00008987"/>
    </source>
</evidence>
<protein>
    <recommendedName>
        <fullName evidence="7 8">Thioredoxin</fullName>
    </recommendedName>
</protein>
<evidence type="ECO:0000313" key="10">
    <source>
        <dbReference type="EMBL" id="MDV7135948.1"/>
    </source>
</evidence>
<keyword evidence="6" id="KW-0676">Redox-active center</keyword>
<evidence type="ECO:0000256" key="8">
    <source>
        <dbReference type="PIRNR" id="PIRNR000077"/>
    </source>
</evidence>
<dbReference type="PIRSF" id="PIRSF000077">
    <property type="entry name" value="Thioredoxin"/>
    <property type="match status" value="1"/>
</dbReference>
<dbReference type="RefSeq" id="WP_317714156.1">
    <property type="nucleotide sequence ID" value="NZ_JAWLUM010000003.1"/>
</dbReference>
<dbReference type="SUPFAM" id="SSF52833">
    <property type="entry name" value="Thioredoxin-like"/>
    <property type="match status" value="1"/>
</dbReference>
<keyword evidence="3" id="KW-0813">Transport</keyword>
<dbReference type="Gene3D" id="3.40.30.10">
    <property type="entry name" value="Glutaredoxin"/>
    <property type="match status" value="1"/>
</dbReference>
<name>A0ABU4EXI6_WILMA</name>
<evidence type="ECO:0000313" key="11">
    <source>
        <dbReference type="Proteomes" id="UP001185792"/>
    </source>
</evidence>
<dbReference type="PANTHER" id="PTHR45663:SF11">
    <property type="entry name" value="GEO12009P1"/>
    <property type="match status" value="1"/>
</dbReference>
<keyword evidence="5" id="KW-1015">Disulfide bond</keyword>
<dbReference type="InterPro" id="IPR036249">
    <property type="entry name" value="Thioredoxin-like_sf"/>
</dbReference>
<dbReference type="InterPro" id="IPR017937">
    <property type="entry name" value="Thioredoxin_CS"/>
</dbReference>
<dbReference type="CDD" id="cd02947">
    <property type="entry name" value="TRX_family"/>
    <property type="match status" value="1"/>
</dbReference>
<keyword evidence="11" id="KW-1185">Reference proteome</keyword>
<comment type="function">
    <text evidence="1">Participates in various redox reactions through the reversible oxidation of its active center dithiol to a disulfide and catalyzes dithiol-disulfide exchange reactions.</text>
</comment>
<dbReference type="EMBL" id="JAWLUM010000003">
    <property type="protein sequence ID" value="MDV7135948.1"/>
    <property type="molecule type" value="Genomic_DNA"/>
</dbReference>
<dbReference type="PRINTS" id="PR00421">
    <property type="entry name" value="THIOREDOXIN"/>
</dbReference>
<dbReference type="InterPro" id="IPR013766">
    <property type="entry name" value="Thioredoxin_domain"/>
</dbReference>
<evidence type="ECO:0000256" key="6">
    <source>
        <dbReference type="ARBA" id="ARBA00023284"/>
    </source>
</evidence>
<gene>
    <name evidence="10" type="primary">trxA</name>
    <name evidence="10" type="ORF">R4198_19790</name>
</gene>
<organism evidence="10 11">
    <name type="scientific">Williamsia marianensis</name>
    <dbReference type="NCBI Taxonomy" id="85044"/>
    <lineage>
        <taxon>Bacteria</taxon>
        <taxon>Bacillati</taxon>
        <taxon>Actinomycetota</taxon>
        <taxon>Actinomycetes</taxon>
        <taxon>Mycobacteriales</taxon>
        <taxon>Nocardiaceae</taxon>
        <taxon>Williamsia</taxon>
    </lineage>
</organism>
<evidence type="ECO:0000259" key="9">
    <source>
        <dbReference type="PROSITE" id="PS51352"/>
    </source>
</evidence>
<comment type="similarity">
    <text evidence="2 8">Belongs to the thioredoxin family.</text>
</comment>
<evidence type="ECO:0000256" key="1">
    <source>
        <dbReference type="ARBA" id="ARBA00003318"/>
    </source>
</evidence>
<dbReference type="Proteomes" id="UP001185792">
    <property type="component" value="Unassembled WGS sequence"/>
</dbReference>
<dbReference type="InterPro" id="IPR005746">
    <property type="entry name" value="Thioredoxin"/>
</dbReference>
<dbReference type="PANTHER" id="PTHR45663">
    <property type="entry name" value="GEO12009P1"/>
    <property type="match status" value="1"/>
</dbReference>
<evidence type="ECO:0000256" key="7">
    <source>
        <dbReference type="NCBIfam" id="TIGR01068"/>
    </source>
</evidence>
<feature type="domain" description="Thioredoxin" evidence="9">
    <location>
        <begin position="1"/>
        <end position="107"/>
    </location>
</feature>
<keyword evidence="4" id="KW-0249">Electron transport</keyword>
<sequence length="116" mass="12743">MPLVHVSDSSFDSDVLGGDRPVLVEFTAHWCPPCRMIAPVLDQIAVDEADVVDVVAIDVDENPVTTARYRVMSMPTLVLFHSGHERARIVGAKSRQAIMRELRPHLPQAAPAPAHQ</sequence>
<proteinExistence type="inferred from homology"/>
<dbReference type="PROSITE" id="PS51352">
    <property type="entry name" value="THIOREDOXIN_2"/>
    <property type="match status" value="1"/>
</dbReference>
<evidence type="ECO:0000256" key="4">
    <source>
        <dbReference type="ARBA" id="ARBA00022982"/>
    </source>
</evidence>
<dbReference type="Pfam" id="PF00085">
    <property type="entry name" value="Thioredoxin"/>
    <property type="match status" value="1"/>
</dbReference>
<dbReference type="NCBIfam" id="TIGR01068">
    <property type="entry name" value="thioredoxin"/>
    <property type="match status" value="1"/>
</dbReference>
<dbReference type="PROSITE" id="PS00194">
    <property type="entry name" value="THIOREDOXIN_1"/>
    <property type="match status" value="1"/>
</dbReference>
<evidence type="ECO:0000256" key="5">
    <source>
        <dbReference type="ARBA" id="ARBA00023157"/>
    </source>
</evidence>